<evidence type="ECO:0000256" key="6">
    <source>
        <dbReference type="ARBA" id="ARBA00023237"/>
    </source>
</evidence>
<evidence type="ECO:0000256" key="2">
    <source>
        <dbReference type="ARBA" id="ARBA00022448"/>
    </source>
</evidence>
<evidence type="ECO:0000256" key="7">
    <source>
        <dbReference type="SAM" id="SignalP"/>
    </source>
</evidence>
<keyword evidence="4" id="KW-0812">Transmembrane</keyword>
<organism evidence="9">
    <name type="scientific">Solibacter usitatus (strain Ellin6076)</name>
    <dbReference type="NCBI Taxonomy" id="234267"/>
    <lineage>
        <taxon>Bacteria</taxon>
        <taxon>Pseudomonadati</taxon>
        <taxon>Acidobacteriota</taxon>
        <taxon>Terriglobia</taxon>
        <taxon>Bryobacterales</taxon>
        <taxon>Solibacteraceae</taxon>
        <taxon>Candidatus Solibacter</taxon>
    </lineage>
</organism>
<feature type="domain" description="TonB-dependent transporter Oar-like beta-barrel" evidence="8">
    <location>
        <begin position="244"/>
        <end position="606"/>
    </location>
</feature>
<dbReference type="InterPro" id="IPR039426">
    <property type="entry name" value="TonB-dep_rcpt-like"/>
</dbReference>
<dbReference type="EMBL" id="CP000473">
    <property type="protein sequence ID" value="ABJ82298.1"/>
    <property type="molecule type" value="Genomic_DNA"/>
</dbReference>
<keyword evidence="2" id="KW-0813">Transport</keyword>
<dbReference type="Gene3D" id="2.60.40.1120">
    <property type="entry name" value="Carboxypeptidase-like, regulatory domain"/>
    <property type="match status" value="1"/>
</dbReference>
<dbReference type="HOGENOM" id="CLU_006298_0_0_0"/>
<dbReference type="GO" id="GO:0015344">
    <property type="term" value="F:siderophore uptake transmembrane transporter activity"/>
    <property type="evidence" value="ECO:0007669"/>
    <property type="project" value="TreeGrafter"/>
</dbReference>
<sequence length="1016" mass="112269" precursor="true">MSPFFHLAVILSLAASLACAQSSVASGELHGTVADPSGALVPAAIITVENSVTGLTRTVPTDEAGEYRVPSLPPGEYKVKIQKRGFRTQVSSDLRITVGQIAVLESKLEPGVDNEIVLVTSQAPMVESERSHQAETLQQEWIQNLPINRRDYLTYTLLAPGVVDATALADNADFRVKQTPHSGLSFYGSNGRGNSVTVDGGEMNDTTGGVRENVSQDAVEEFQINRSNYSAELGGATGGVINIVTRSGTNQFHGGLFGYFRNDALDAGNPFARVLEGNTLTRIKPSSRREQFGANLGGPIRRDRTFFFAAFEGLIRNESSVVSLLTDPSIFGPTPDQEALLRTLPAATAGPLRALLTSPQSTIDLFQRNSGVFPFATHDWKFSVRIDHQLGSKGQLFLRHSYAHLHEQNANLQALVGATRGTEVSLADPTTIAGWTQTLTPRLINDLRAQWNYHNLLTDSVEKYGPEIRIQGYGVFNHDWVLPTRWLERRYDLKDHLTWQRGTHSFKFGAQALIRGIHAENKVFFAGRFTFGDLPGSVLGIPGLPDSFTLNALQTFNLGLAQTFLYGAGNPVIAQTYPYYGFFAQDSWKLRPNLTIDVGVRYELDTHKAPLRTDTNNFAPRIAFAWNPSADKKTTVRGGYGIFYAPIYFQIDYVVQALNVINGNRQIAQVFSTILDTTAANSANVFSTLRAQNVIGVPTPARSITTADLAQFGMNFTHSGPLPPFTLIFENARDFVNPYSQQSSLSVERQFGQNWALSLEYAYVRTLKITRLRDSNLKPAPVDPALGIRVWSDPVRDFVDPLIAQRNIFESSGRAFYSGLIVELRRRLSRSLSLDANYTLSRAVDEVTDYTIDYEPTDQTNMNADRALSSFHEKHKFVAYAMWTAPGNLQFTPIFRANSGRPFNLLVGYDLNGDRHDTTDRPAGAGRNTGIGPDFWSLDLRVGRSFKLRETTALDFTAEAFNLFNHLNYASINNVVGNITGPFNLTGRADRTPSQPLGFTSAFDSRRIQLGARVRF</sequence>
<gene>
    <name evidence="9" type="ordered locus">Acid_1304</name>
</gene>
<dbReference type="AlphaFoldDB" id="Q02DC2"/>
<dbReference type="Pfam" id="PF25183">
    <property type="entry name" value="OMP_b-brl_4"/>
    <property type="match status" value="3"/>
</dbReference>
<keyword evidence="7" id="KW-0732">Signal</keyword>
<dbReference type="eggNOG" id="COG1629">
    <property type="taxonomic scope" value="Bacteria"/>
</dbReference>
<dbReference type="Gene3D" id="2.170.130.10">
    <property type="entry name" value="TonB-dependent receptor, plug domain"/>
    <property type="match status" value="1"/>
</dbReference>
<accession>Q02DC2</accession>
<keyword evidence="3" id="KW-1134">Transmembrane beta strand</keyword>
<dbReference type="SUPFAM" id="SSF56935">
    <property type="entry name" value="Porins"/>
    <property type="match status" value="1"/>
</dbReference>
<feature type="domain" description="TonB-dependent transporter Oar-like beta-barrel" evidence="8">
    <location>
        <begin position="609"/>
        <end position="922"/>
    </location>
</feature>
<proteinExistence type="predicted"/>
<evidence type="ECO:0000259" key="8">
    <source>
        <dbReference type="Pfam" id="PF25183"/>
    </source>
</evidence>
<dbReference type="KEGG" id="sus:Acid_1304"/>
<keyword evidence="6" id="KW-0998">Cell outer membrane</keyword>
<dbReference type="Pfam" id="PF13620">
    <property type="entry name" value="CarboxypepD_reg"/>
    <property type="match status" value="1"/>
</dbReference>
<dbReference type="OrthoDB" id="97893at2"/>
<evidence type="ECO:0000256" key="1">
    <source>
        <dbReference type="ARBA" id="ARBA00004571"/>
    </source>
</evidence>
<dbReference type="GO" id="GO:0009279">
    <property type="term" value="C:cell outer membrane"/>
    <property type="evidence" value="ECO:0007669"/>
    <property type="project" value="UniProtKB-SubCell"/>
</dbReference>
<dbReference type="SUPFAM" id="SSF49464">
    <property type="entry name" value="Carboxypeptidase regulatory domain-like"/>
    <property type="match status" value="1"/>
</dbReference>
<dbReference type="STRING" id="234267.Acid_1304"/>
<feature type="domain" description="TonB-dependent transporter Oar-like beta-barrel" evidence="8">
    <location>
        <begin position="925"/>
        <end position="979"/>
    </location>
</feature>
<feature type="chain" id="PRO_5004163644" description="TonB-dependent transporter Oar-like beta-barrel domain-containing protein" evidence="7">
    <location>
        <begin position="21"/>
        <end position="1016"/>
    </location>
</feature>
<reference evidence="9" key="1">
    <citation type="submission" date="2006-10" db="EMBL/GenBank/DDBJ databases">
        <title>Complete sequence of Solibacter usitatus Ellin6076.</title>
        <authorList>
            <consortium name="US DOE Joint Genome Institute"/>
            <person name="Copeland A."/>
            <person name="Lucas S."/>
            <person name="Lapidus A."/>
            <person name="Barry K."/>
            <person name="Detter J.C."/>
            <person name="Glavina del Rio T."/>
            <person name="Hammon N."/>
            <person name="Israni S."/>
            <person name="Dalin E."/>
            <person name="Tice H."/>
            <person name="Pitluck S."/>
            <person name="Thompson L.S."/>
            <person name="Brettin T."/>
            <person name="Bruce D."/>
            <person name="Han C."/>
            <person name="Tapia R."/>
            <person name="Gilna P."/>
            <person name="Schmutz J."/>
            <person name="Larimer F."/>
            <person name="Land M."/>
            <person name="Hauser L."/>
            <person name="Kyrpides N."/>
            <person name="Mikhailova N."/>
            <person name="Janssen P.H."/>
            <person name="Kuske C.R."/>
            <person name="Richardson P."/>
        </authorList>
    </citation>
    <scope>NUCLEOTIDE SEQUENCE</scope>
    <source>
        <strain evidence="9">Ellin6076</strain>
    </source>
</reference>
<evidence type="ECO:0000256" key="4">
    <source>
        <dbReference type="ARBA" id="ARBA00022692"/>
    </source>
</evidence>
<keyword evidence="5" id="KW-0472">Membrane</keyword>
<dbReference type="InterPro" id="IPR036942">
    <property type="entry name" value="Beta-barrel_TonB_sf"/>
</dbReference>
<dbReference type="GO" id="GO:0044718">
    <property type="term" value="P:siderophore transmembrane transport"/>
    <property type="evidence" value="ECO:0007669"/>
    <property type="project" value="TreeGrafter"/>
</dbReference>
<comment type="subcellular location">
    <subcellularLocation>
        <location evidence="1">Cell outer membrane</location>
        <topology evidence="1">Multi-pass membrane protein</topology>
    </subcellularLocation>
</comment>
<dbReference type="InterPro" id="IPR008969">
    <property type="entry name" value="CarboxyPept-like_regulatory"/>
</dbReference>
<dbReference type="eggNOG" id="COG4771">
    <property type="taxonomic scope" value="Bacteria"/>
</dbReference>
<dbReference type="InterPro" id="IPR037066">
    <property type="entry name" value="Plug_dom_sf"/>
</dbReference>
<dbReference type="Gene3D" id="2.40.170.20">
    <property type="entry name" value="TonB-dependent receptor, beta-barrel domain"/>
    <property type="match status" value="1"/>
</dbReference>
<dbReference type="InterPro" id="IPR057601">
    <property type="entry name" value="Oar-like_b-barrel"/>
</dbReference>
<protein>
    <recommendedName>
        <fullName evidence="8">TonB-dependent transporter Oar-like beta-barrel domain-containing protein</fullName>
    </recommendedName>
</protein>
<evidence type="ECO:0000256" key="5">
    <source>
        <dbReference type="ARBA" id="ARBA00023136"/>
    </source>
</evidence>
<dbReference type="InParanoid" id="Q02DC2"/>
<feature type="signal peptide" evidence="7">
    <location>
        <begin position="1"/>
        <end position="20"/>
    </location>
</feature>
<dbReference type="PANTHER" id="PTHR30069">
    <property type="entry name" value="TONB-DEPENDENT OUTER MEMBRANE RECEPTOR"/>
    <property type="match status" value="1"/>
</dbReference>
<evidence type="ECO:0000313" key="9">
    <source>
        <dbReference type="EMBL" id="ABJ82298.1"/>
    </source>
</evidence>
<evidence type="ECO:0000256" key="3">
    <source>
        <dbReference type="ARBA" id="ARBA00022452"/>
    </source>
</evidence>
<name>Q02DC2_SOLUE</name>
<dbReference type="PANTHER" id="PTHR30069:SF46">
    <property type="entry name" value="OAR PROTEIN"/>
    <property type="match status" value="1"/>
</dbReference>